<dbReference type="Proteomes" id="UP000681720">
    <property type="component" value="Unassembled WGS sequence"/>
</dbReference>
<dbReference type="SUPFAM" id="SSF69318">
    <property type="entry name" value="Integrin alpha N-terminal domain"/>
    <property type="match status" value="1"/>
</dbReference>
<evidence type="ECO:0008006" key="5">
    <source>
        <dbReference type="Google" id="ProtNLM"/>
    </source>
</evidence>
<reference evidence="3" key="1">
    <citation type="submission" date="2021-02" db="EMBL/GenBank/DDBJ databases">
        <authorList>
            <person name="Nowell W R."/>
        </authorList>
    </citation>
    <scope>NUCLEOTIDE SEQUENCE</scope>
</reference>
<evidence type="ECO:0000313" key="4">
    <source>
        <dbReference type="Proteomes" id="UP000681720"/>
    </source>
</evidence>
<evidence type="ECO:0000313" key="3">
    <source>
        <dbReference type="EMBL" id="CAF4626883.1"/>
    </source>
</evidence>
<feature type="non-terminal residue" evidence="3">
    <location>
        <position position="71"/>
    </location>
</feature>
<dbReference type="InterPro" id="IPR013517">
    <property type="entry name" value="FG-GAP"/>
</dbReference>
<keyword evidence="1" id="KW-0732">Signal</keyword>
<dbReference type="Proteomes" id="UP000681967">
    <property type="component" value="Unassembled WGS sequence"/>
</dbReference>
<feature type="non-terminal residue" evidence="3">
    <location>
        <position position="1"/>
    </location>
</feature>
<comment type="caution">
    <text evidence="3">The sequence shown here is derived from an EMBL/GenBank/DDBJ whole genome shotgun (WGS) entry which is preliminary data.</text>
</comment>
<organism evidence="3 4">
    <name type="scientific">Rotaria magnacalcarata</name>
    <dbReference type="NCBI Taxonomy" id="392030"/>
    <lineage>
        <taxon>Eukaryota</taxon>
        <taxon>Metazoa</taxon>
        <taxon>Spiralia</taxon>
        <taxon>Gnathifera</taxon>
        <taxon>Rotifera</taxon>
        <taxon>Eurotatoria</taxon>
        <taxon>Bdelloidea</taxon>
        <taxon>Philodinida</taxon>
        <taxon>Philodinidae</taxon>
        <taxon>Rotaria</taxon>
    </lineage>
</organism>
<proteinExistence type="predicted"/>
<evidence type="ECO:0000313" key="2">
    <source>
        <dbReference type="EMBL" id="CAF4538088.1"/>
    </source>
</evidence>
<protein>
    <recommendedName>
        <fullName evidence="5">VCBS repeat-containing protein</fullName>
    </recommendedName>
</protein>
<accession>A0A8S2ZGJ0</accession>
<dbReference type="InterPro" id="IPR028994">
    <property type="entry name" value="Integrin_alpha_N"/>
</dbReference>
<dbReference type="EMBL" id="CAJOBH010085461">
    <property type="protein sequence ID" value="CAF4538088.1"/>
    <property type="molecule type" value="Genomic_DNA"/>
</dbReference>
<dbReference type="EMBL" id="CAJOBJ010109964">
    <property type="protein sequence ID" value="CAF4626883.1"/>
    <property type="molecule type" value="Genomic_DNA"/>
</dbReference>
<name>A0A8S2ZGJ0_9BILA</name>
<evidence type="ECO:0000256" key="1">
    <source>
        <dbReference type="ARBA" id="ARBA00022729"/>
    </source>
</evidence>
<dbReference type="AlphaFoldDB" id="A0A8S2ZGJ0"/>
<gene>
    <name evidence="2" type="ORF">BYL167_LOCUS37578</name>
    <name evidence="3" type="ORF">GIL414_LOCUS40029</name>
</gene>
<dbReference type="Pfam" id="PF13517">
    <property type="entry name" value="FG-GAP_3"/>
    <property type="match status" value="1"/>
</dbReference>
<sequence>KSIVVDDVNGDTILDIIISGQGSGRNNIGVLYGLNDGTFLIRKSYSTGVTAAALSIAIADFDNDDGKDFVT</sequence>